<evidence type="ECO:0000256" key="2">
    <source>
        <dbReference type="ARBA" id="ARBA00022576"/>
    </source>
</evidence>
<keyword evidence="2" id="KW-0032">Aminotransferase</keyword>
<dbReference type="InterPro" id="IPR015424">
    <property type="entry name" value="PyrdxlP-dep_Trfase"/>
</dbReference>
<evidence type="ECO:0000313" key="6">
    <source>
        <dbReference type="EMBL" id="SVA88929.1"/>
    </source>
</evidence>
<dbReference type="PANTHER" id="PTHR43643">
    <property type="entry name" value="HISTIDINOL-PHOSPHATE AMINOTRANSFERASE 2"/>
    <property type="match status" value="1"/>
</dbReference>
<dbReference type="SUPFAM" id="SSF53383">
    <property type="entry name" value="PLP-dependent transferases"/>
    <property type="match status" value="1"/>
</dbReference>
<dbReference type="InterPro" id="IPR005861">
    <property type="entry name" value="HisP_aminotrans"/>
</dbReference>
<dbReference type="InterPro" id="IPR001917">
    <property type="entry name" value="Aminotrans_II_pyridoxalP_BS"/>
</dbReference>
<gene>
    <name evidence="6" type="ORF">METZ01_LOCUS141783</name>
</gene>
<accession>A0A381ZIB2</accession>
<name>A0A381ZIB2_9ZZZZ</name>
<dbReference type="InterPro" id="IPR015421">
    <property type="entry name" value="PyrdxlP-dep_Trfase_major"/>
</dbReference>
<dbReference type="EMBL" id="UINC01021420">
    <property type="protein sequence ID" value="SVA88929.1"/>
    <property type="molecule type" value="Genomic_DNA"/>
</dbReference>
<dbReference type="GO" id="GO:0004400">
    <property type="term" value="F:histidinol-phosphate transaminase activity"/>
    <property type="evidence" value="ECO:0007669"/>
    <property type="project" value="InterPro"/>
</dbReference>
<feature type="domain" description="Aminotransferase class I/classII large" evidence="5">
    <location>
        <begin position="40"/>
        <end position="366"/>
    </location>
</feature>
<organism evidence="6">
    <name type="scientific">marine metagenome</name>
    <dbReference type="NCBI Taxonomy" id="408172"/>
    <lineage>
        <taxon>unclassified sequences</taxon>
        <taxon>metagenomes</taxon>
        <taxon>ecological metagenomes</taxon>
    </lineage>
</organism>
<dbReference type="PANTHER" id="PTHR43643:SF3">
    <property type="entry name" value="HISTIDINOL-PHOSPHATE AMINOTRANSFERASE"/>
    <property type="match status" value="1"/>
</dbReference>
<dbReference type="CDD" id="cd00609">
    <property type="entry name" value="AAT_like"/>
    <property type="match status" value="1"/>
</dbReference>
<dbReference type="PROSITE" id="PS00599">
    <property type="entry name" value="AA_TRANSFER_CLASS_2"/>
    <property type="match status" value="1"/>
</dbReference>
<dbReference type="GO" id="GO:0030170">
    <property type="term" value="F:pyridoxal phosphate binding"/>
    <property type="evidence" value="ECO:0007669"/>
    <property type="project" value="InterPro"/>
</dbReference>
<reference evidence="6" key="1">
    <citation type="submission" date="2018-05" db="EMBL/GenBank/DDBJ databases">
        <authorList>
            <person name="Lanie J.A."/>
            <person name="Ng W.-L."/>
            <person name="Kazmierczak K.M."/>
            <person name="Andrzejewski T.M."/>
            <person name="Davidsen T.M."/>
            <person name="Wayne K.J."/>
            <person name="Tettelin H."/>
            <person name="Glass J.I."/>
            <person name="Rusch D."/>
            <person name="Podicherti R."/>
            <person name="Tsui H.-C.T."/>
            <person name="Winkler M.E."/>
        </authorList>
    </citation>
    <scope>NUCLEOTIDE SEQUENCE</scope>
</reference>
<evidence type="ECO:0000256" key="1">
    <source>
        <dbReference type="ARBA" id="ARBA00001933"/>
    </source>
</evidence>
<evidence type="ECO:0000256" key="3">
    <source>
        <dbReference type="ARBA" id="ARBA00022679"/>
    </source>
</evidence>
<protein>
    <recommendedName>
        <fullName evidence="5">Aminotransferase class I/classII large domain-containing protein</fullName>
    </recommendedName>
</protein>
<sequence length="372" mass="41063">MNQATRLHLAHPALADPEYYVPGLPADWVTERYGIPANEIAKLGSAENPLGPSPMAMEAICDAVGHIHLYPSWTAEPLRQKLAETFGYDRDNFICGSGETEVIAMLIRTFAEPGGRVLMTRPCFPMYHIFSEHEGRVPVMVDTPNMTVDVDTLVDAIRPDTRIVFVTNPHSPSGTWLEETEVRRVIEAAPHALVALDEAYVHYSDTPGYIHLAGEYDNVIVLRTFSKAFGLAGLRIGFGVADPAIIRALLAVKPTWNMGRLQIAGGIAALDDSAHLDATVVAILDGKEHVIRRFAELDRFRLVPGTRSNFMLIEILDQDTDSTIVFNQLLERGVIVKDGSVSFRGMGKRYLRADINLPPQMDRLVDALADLP</sequence>
<comment type="cofactor">
    <cofactor evidence="1">
        <name>pyridoxal 5'-phosphate</name>
        <dbReference type="ChEBI" id="CHEBI:597326"/>
    </cofactor>
</comment>
<dbReference type="Pfam" id="PF00155">
    <property type="entry name" value="Aminotran_1_2"/>
    <property type="match status" value="1"/>
</dbReference>
<dbReference type="HAMAP" id="MF_01023">
    <property type="entry name" value="HisC_aminotrans_2"/>
    <property type="match status" value="1"/>
</dbReference>
<evidence type="ECO:0000256" key="4">
    <source>
        <dbReference type="ARBA" id="ARBA00022898"/>
    </source>
</evidence>
<evidence type="ECO:0000259" key="5">
    <source>
        <dbReference type="Pfam" id="PF00155"/>
    </source>
</evidence>
<dbReference type="Gene3D" id="3.90.1150.10">
    <property type="entry name" value="Aspartate Aminotransferase, domain 1"/>
    <property type="match status" value="1"/>
</dbReference>
<dbReference type="Gene3D" id="3.40.640.10">
    <property type="entry name" value="Type I PLP-dependent aspartate aminotransferase-like (Major domain)"/>
    <property type="match status" value="1"/>
</dbReference>
<dbReference type="InterPro" id="IPR015422">
    <property type="entry name" value="PyrdxlP-dep_Trfase_small"/>
</dbReference>
<dbReference type="GO" id="GO:0000105">
    <property type="term" value="P:L-histidine biosynthetic process"/>
    <property type="evidence" value="ECO:0007669"/>
    <property type="project" value="InterPro"/>
</dbReference>
<dbReference type="InterPro" id="IPR050106">
    <property type="entry name" value="HistidinolP_aminotransfase"/>
</dbReference>
<dbReference type="InterPro" id="IPR004839">
    <property type="entry name" value="Aminotransferase_I/II_large"/>
</dbReference>
<proteinExistence type="inferred from homology"/>
<dbReference type="AlphaFoldDB" id="A0A381ZIB2"/>
<keyword evidence="3" id="KW-0808">Transferase</keyword>
<keyword evidence="4" id="KW-0663">Pyridoxal phosphate</keyword>